<dbReference type="PANTHER" id="PTHR43739:SF5">
    <property type="entry name" value="EXO-ALPHA-SIALIDASE"/>
    <property type="match status" value="1"/>
</dbReference>
<dbReference type="EMBL" id="JACDQQ010002097">
    <property type="protein sequence ID" value="MBA0087623.1"/>
    <property type="molecule type" value="Genomic_DNA"/>
</dbReference>
<evidence type="ECO:0000313" key="4">
    <source>
        <dbReference type="Proteomes" id="UP000567293"/>
    </source>
</evidence>
<evidence type="ECO:0000313" key="3">
    <source>
        <dbReference type="EMBL" id="MBA0087623.1"/>
    </source>
</evidence>
<protein>
    <recommendedName>
        <fullName evidence="2">Sortilin N-terminal domain-containing protein</fullName>
    </recommendedName>
</protein>
<dbReference type="InterPro" id="IPR015943">
    <property type="entry name" value="WD40/YVTN_repeat-like_dom_sf"/>
</dbReference>
<accession>A0A7V8NUE8</accession>
<dbReference type="PANTHER" id="PTHR43739">
    <property type="entry name" value="XYLOGLUCANASE (EUROFUNG)"/>
    <property type="match status" value="1"/>
</dbReference>
<evidence type="ECO:0000256" key="1">
    <source>
        <dbReference type="ARBA" id="ARBA00022737"/>
    </source>
</evidence>
<sequence length="323" mass="35117">MRQNATICVGTLGQGIWRSSDGGDTWLRVRHGLYSESAVRALAVHPSDARIMYCGADSGVYRSEDSGEHWERLDSPMNEIPIWALAIDPVDPNIIFAGTRPAALFRSTDGGQHWDKLSVQIAEECPNVGIPRVTALVVDPVDHQHIWAGLEVDGVRHSKDGGKTWEVVTSGVTDPDIHNLAITVGPPKTLLTITPREIFSSTDNGATWEPVQVRSQVSIPYCRGVLVKADDPQVIYLGNGESAFGGLGALHRSRDRGQTWETLPLPLAPNGTIWNLATHAADPDFLLASSVNGEVFCSTDAGDSWSKFAREFGEVHALIWVPN</sequence>
<dbReference type="InterPro" id="IPR052025">
    <property type="entry name" value="Xyloglucanase_GH74"/>
</dbReference>
<name>A0A7V8NUE8_9BACT</name>
<keyword evidence="1" id="KW-0677">Repeat</keyword>
<proteinExistence type="predicted"/>
<feature type="domain" description="Sortilin N-terminal" evidence="2">
    <location>
        <begin position="16"/>
        <end position="120"/>
    </location>
</feature>
<reference evidence="3" key="1">
    <citation type="submission" date="2020-06" db="EMBL/GenBank/DDBJ databases">
        <title>Legume-microbial interactions unlock mineral nutrients during tropical forest succession.</title>
        <authorList>
            <person name="Epihov D.Z."/>
        </authorList>
    </citation>
    <scope>NUCLEOTIDE SEQUENCE [LARGE SCALE GENOMIC DNA]</scope>
    <source>
        <strain evidence="3">Pan2503</strain>
    </source>
</reference>
<comment type="caution">
    <text evidence="3">The sequence shown here is derived from an EMBL/GenBank/DDBJ whole genome shotgun (WGS) entry which is preliminary data.</text>
</comment>
<dbReference type="InterPro" id="IPR031778">
    <property type="entry name" value="Sortilin_N"/>
</dbReference>
<dbReference type="GO" id="GO:0010411">
    <property type="term" value="P:xyloglucan metabolic process"/>
    <property type="evidence" value="ECO:0007669"/>
    <property type="project" value="TreeGrafter"/>
</dbReference>
<dbReference type="CDD" id="cd15482">
    <property type="entry name" value="Sialidase_non-viral"/>
    <property type="match status" value="1"/>
</dbReference>
<gene>
    <name evidence="3" type="ORF">HRJ53_21775</name>
</gene>
<organism evidence="3 4">
    <name type="scientific">Candidatus Acidiferrum panamense</name>
    <dbReference type="NCBI Taxonomy" id="2741543"/>
    <lineage>
        <taxon>Bacteria</taxon>
        <taxon>Pseudomonadati</taxon>
        <taxon>Acidobacteriota</taxon>
        <taxon>Terriglobia</taxon>
        <taxon>Candidatus Acidiferrales</taxon>
        <taxon>Candidatus Acidiferrum</taxon>
    </lineage>
</organism>
<dbReference type="Pfam" id="PF15902">
    <property type="entry name" value="Sortilin-Vps10"/>
    <property type="match status" value="1"/>
</dbReference>
<evidence type="ECO:0000259" key="2">
    <source>
        <dbReference type="Pfam" id="PF15902"/>
    </source>
</evidence>
<dbReference type="SUPFAM" id="SSF110296">
    <property type="entry name" value="Oligoxyloglucan reducing end-specific cellobiohydrolase"/>
    <property type="match status" value="1"/>
</dbReference>
<dbReference type="AlphaFoldDB" id="A0A7V8NUE8"/>
<keyword evidence="4" id="KW-1185">Reference proteome</keyword>
<dbReference type="Gene3D" id="2.130.10.10">
    <property type="entry name" value="YVTN repeat-like/Quinoprotein amine dehydrogenase"/>
    <property type="match status" value="2"/>
</dbReference>
<dbReference type="Proteomes" id="UP000567293">
    <property type="component" value="Unassembled WGS sequence"/>
</dbReference>